<comment type="caution">
    <text evidence="7">The sequence shown here is derived from an EMBL/GenBank/DDBJ whole genome shotgun (WGS) entry which is preliminary data.</text>
</comment>
<keyword evidence="2" id="KW-1003">Cell membrane</keyword>
<dbReference type="GO" id="GO:0005886">
    <property type="term" value="C:plasma membrane"/>
    <property type="evidence" value="ECO:0007669"/>
    <property type="project" value="UniProtKB-SubCell"/>
</dbReference>
<gene>
    <name evidence="7" type="ORF">GH810_13175</name>
</gene>
<dbReference type="OrthoDB" id="1711023at2"/>
<evidence type="ECO:0000256" key="3">
    <source>
        <dbReference type="ARBA" id="ARBA00022692"/>
    </source>
</evidence>
<evidence type="ECO:0000256" key="2">
    <source>
        <dbReference type="ARBA" id="ARBA00022475"/>
    </source>
</evidence>
<feature type="transmembrane region" description="Helical" evidence="6">
    <location>
        <begin position="95"/>
        <end position="111"/>
    </location>
</feature>
<dbReference type="AlphaFoldDB" id="A0A923KY66"/>
<name>A0A923KY66_9FIRM</name>
<dbReference type="Pfam" id="PF03899">
    <property type="entry name" value="ATP-synt_I"/>
    <property type="match status" value="1"/>
</dbReference>
<feature type="transmembrane region" description="Helical" evidence="6">
    <location>
        <begin position="117"/>
        <end position="137"/>
    </location>
</feature>
<accession>A0A923KY66</accession>
<evidence type="ECO:0000313" key="8">
    <source>
        <dbReference type="Proteomes" id="UP000616595"/>
    </source>
</evidence>
<keyword evidence="3 6" id="KW-0812">Transmembrane</keyword>
<keyword evidence="8" id="KW-1185">Reference proteome</keyword>
<organism evidence="7 8">
    <name type="scientific">Acetobacterium paludosum</name>
    <dbReference type="NCBI Taxonomy" id="52693"/>
    <lineage>
        <taxon>Bacteria</taxon>
        <taxon>Bacillati</taxon>
        <taxon>Bacillota</taxon>
        <taxon>Clostridia</taxon>
        <taxon>Eubacteriales</taxon>
        <taxon>Eubacteriaceae</taxon>
        <taxon>Acetobacterium</taxon>
    </lineage>
</organism>
<feature type="transmembrane region" description="Helical" evidence="6">
    <location>
        <begin position="54"/>
        <end position="74"/>
    </location>
</feature>
<evidence type="ECO:0000256" key="1">
    <source>
        <dbReference type="ARBA" id="ARBA00004651"/>
    </source>
</evidence>
<evidence type="ECO:0000313" key="7">
    <source>
        <dbReference type="EMBL" id="MBC3889266.1"/>
    </source>
</evidence>
<reference evidence="7" key="2">
    <citation type="submission" date="2020-10" db="EMBL/GenBank/DDBJ databases">
        <title>Comparative genomics of the Acetobacterium genus.</title>
        <authorList>
            <person name="Marshall C."/>
            <person name="May H."/>
            <person name="Norman S."/>
        </authorList>
    </citation>
    <scope>NUCLEOTIDE SEQUENCE</scope>
    <source>
        <strain evidence="7">DER-2019</strain>
    </source>
</reference>
<dbReference type="InterPro" id="IPR005598">
    <property type="entry name" value="ATP_synth_I"/>
</dbReference>
<sequence length="147" mass="16683">MNTKKKKKKRIKRIVKIRMKTTNLSFEAKVMIGAGFVSLGLMLFAFMAAEPIKYVLGVFFGGLYSILNFRLMQLTFEKAIKMPSAKAQSYIQTRYFLRYLITGVVIYVALINPWLNIIGVFLGLIAVKLSIYLNGFLSPKNVSENEA</sequence>
<keyword evidence="5 6" id="KW-0472">Membrane</keyword>
<evidence type="ECO:0000256" key="5">
    <source>
        <dbReference type="ARBA" id="ARBA00023136"/>
    </source>
</evidence>
<dbReference type="EMBL" id="WJBD01000016">
    <property type="protein sequence ID" value="MBC3889266.1"/>
    <property type="molecule type" value="Genomic_DNA"/>
</dbReference>
<reference evidence="7" key="1">
    <citation type="submission" date="2019-10" db="EMBL/GenBank/DDBJ databases">
        <authorList>
            <person name="Ross D.E."/>
            <person name="Gulliver D."/>
        </authorList>
    </citation>
    <scope>NUCLEOTIDE SEQUENCE</scope>
    <source>
        <strain evidence="7">DER-2019</strain>
    </source>
</reference>
<comment type="subcellular location">
    <subcellularLocation>
        <location evidence="1">Cell membrane</location>
        <topology evidence="1">Multi-pass membrane protein</topology>
    </subcellularLocation>
</comment>
<evidence type="ECO:0000256" key="4">
    <source>
        <dbReference type="ARBA" id="ARBA00022989"/>
    </source>
</evidence>
<feature type="transmembrane region" description="Helical" evidence="6">
    <location>
        <begin position="26"/>
        <end position="48"/>
    </location>
</feature>
<evidence type="ECO:0000256" key="6">
    <source>
        <dbReference type="SAM" id="Phobius"/>
    </source>
</evidence>
<dbReference type="Proteomes" id="UP000616595">
    <property type="component" value="Unassembled WGS sequence"/>
</dbReference>
<keyword evidence="4 6" id="KW-1133">Transmembrane helix</keyword>
<protein>
    <submittedName>
        <fullName evidence="7">ATP synthase subunit I</fullName>
    </submittedName>
</protein>
<proteinExistence type="predicted"/>